<dbReference type="Proteomes" id="UP001190700">
    <property type="component" value="Unassembled WGS sequence"/>
</dbReference>
<proteinExistence type="predicted"/>
<protein>
    <submittedName>
        <fullName evidence="1">Uncharacterized protein</fullName>
    </submittedName>
</protein>
<dbReference type="EMBL" id="LGRX02018467">
    <property type="protein sequence ID" value="KAK3259772.1"/>
    <property type="molecule type" value="Genomic_DNA"/>
</dbReference>
<sequence length="180" mass="20119">MSLRTNILLPLECRPPAHKLVKSRVLGQRCSSKRFAISSKLSPDCDIGCKLLPRYHFLRLASSSVASWTLLVDRPAFASLEPMELSELATVLPLDYYVASLKTAREEIVALRTKIELNSRLGTSPDFRVLSKQLRSGELGNMERTVEGADQYIGEAPLEIWEEEVWDSIGNDTVAAQSDR</sequence>
<comment type="caution">
    <text evidence="1">The sequence shown here is derived from an EMBL/GenBank/DDBJ whole genome shotgun (WGS) entry which is preliminary data.</text>
</comment>
<evidence type="ECO:0000313" key="2">
    <source>
        <dbReference type="Proteomes" id="UP001190700"/>
    </source>
</evidence>
<keyword evidence="2" id="KW-1185">Reference proteome</keyword>
<feature type="non-terminal residue" evidence="1">
    <location>
        <position position="180"/>
    </location>
</feature>
<reference evidence="1 2" key="1">
    <citation type="journal article" date="2015" name="Genome Biol. Evol.">
        <title>Comparative Genomics of a Bacterivorous Green Alga Reveals Evolutionary Causalities and Consequences of Phago-Mixotrophic Mode of Nutrition.</title>
        <authorList>
            <person name="Burns J.A."/>
            <person name="Paasch A."/>
            <person name="Narechania A."/>
            <person name="Kim E."/>
        </authorList>
    </citation>
    <scope>NUCLEOTIDE SEQUENCE [LARGE SCALE GENOMIC DNA]</scope>
    <source>
        <strain evidence="1 2">PLY_AMNH</strain>
    </source>
</reference>
<accession>A0AAE0KT37</accession>
<organism evidence="1 2">
    <name type="scientific">Cymbomonas tetramitiformis</name>
    <dbReference type="NCBI Taxonomy" id="36881"/>
    <lineage>
        <taxon>Eukaryota</taxon>
        <taxon>Viridiplantae</taxon>
        <taxon>Chlorophyta</taxon>
        <taxon>Pyramimonadophyceae</taxon>
        <taxon>Pyramimonadales</taxon>
        <taxon>Pyramimonadaceae</taxon>
        <taxon>Cymbomonas</taxon>
    </lineage>
</organism>
<dbReference type="AlphaFoldDB" id="A0AAE0KT37"/>
<name>A0AAE0KT37_9CHLO</name>
<gene>
    <name evidence="1" type="ORF">CYMTET_31243</name>
</gene>
<evidence type="ECO:0000313" key="1">
    <source>
        <dbReference type="EMBL" id="KAK3259772.1"/>
    </source>
</evidence>